<reference evidence="1 2" key="1">
    <citation type="submission" date="2012-08" db="EMBL/GenBank/DDBJ databases">
        <authorList>
            <person name="Gan P.H.P."/>
            <person name="Ikeda K."/>
            <person name="Irieda H."/>
            <person name="Narusaka M."/>
            <person name="O'Connell R.J."/>
            <person name="Narusaka Y."/>
            <person name="Takano Y."/>
            <person name="Kubo Y."/>
            <person name="Shirasu K."/>
        </authorList>
    </citation>
    <scope>NUCLEOTIDE SEQUENCE [LARGE SCALE GENOMIC DNA]</scope>
    <source>
        <strain evidence="1 2">Nara gc5</strain>
    </source>
</reference>
<dbReference type="Proteomes" id="UP000011096">
    <property type="component" value="Unassembled WGS sequence"/>
</dbReference>
<dbReference type="GeneID" id="90980512"/>
<dbReference type="RefSeq" id="XP_066007248.1">
    <property type="nucleotide sequence ID" value="XM_066153432.1"/>
</dbReference>
<evidence type="ECO:0000313" key="1">
    <source>
        <dbReference type="EMBL" id="KAF4475322.1"/>
    </source>
</evidence>
<proteinExistence type="predicted"/>
<evidence type="ECO:0000313" key="2">
    <source>
        <dbReference type="Proteomes" id="UP000011096"/>
    </source>
</evidence>
<reference evidence="1 2" key="2">
    <citation type="submission" date="2020-04" db="EMBL/GenBank/DDBJ databases">
        <title>Genome sequencing and assembly of multiple isolates from the Colletotrichum gloeosporioides species complex.</title>
        <authorList>
            <person name="Gan P."/>
            <person name="Shirasu K."/>
        </authorList>
    </citation>
    <scope>NUCLEOTIDE SEQUENCE [LARGE SCALE GENOMIC DNA]</scope>
    <source>
        <strain evidence="1 2">Nara gc5</strain>
    </source>
</reference>
<sequence>MPMGSCDQHDFVLGRSGIGWQYSAASAQCRPNRTDITPCDRFGWKLNIGKALPLSAIFCELCNVSAEILTT</sequence>
<comment type="caution">
    <text evidence="1">The sequence shown here is derived from an EMBL/GenBank/DDBJ whole genome shotgun (WGS) entry which is preliminary data.</text>
</comment>
<dbReference type="AlphaFoldDB" id="A0A7J6IGK6"/>
<name>A0A7J6IGK6_COLFN</name>
<accession>A0A7J6IGK6</accession>
<dbReference type="InParanoid" id="A0A7J6IGK6"/>
<dbReference type="EMBL" id="ANPB02000010">
    <property type="protein sequence ID" value="KAF4475322.1"/>
    <property type="molecule type" value="Genomic_DNA"/>
</dbReference>
<protein>
    <submittedName>
        <fullName evidence="1">Uncharacterized protein</fullName>
    </submittedName>
</protein>
<keyword evidence="2" id="KW-1185">Reference proteome</keyword>
<gene>
    <name evidence="1" type="ORF">CGGC5_v016052</name>
</gene>
<organism evidence="1 2">
    <name type="scientific">Colletotrichum fructicola (strain Nara gc5)</name>
    <name type="common">Anthracnose fungus</name>
    <name type="synonym">Colletotrichum gloeosporioides (strain Nara gc5)</name>
    <dbReference type="NCBI Taxonomy" id="1213859"/>
    <lineage>
        <taxon>Eukaryota</taxon>
        <taxon>Fungi</taxon>
        <taxon>Dikarya</taxon>
        <taxon>Ascomycota</taxon>
        <taxon>Pezizomycotina</taxon>
        <taxon>Sordariomycetes</taxon>
        <taxon>Hypocreomycetidae</taxon>
        <taxon>Glomerellales</taxon>
        <taxon>Glomerellaceae</taxon>
        <taxon>Colletotrichum</taxon>
        <taxon>Colletotrichum gloeosporioides species complex</taxon>
    </lineage>
</organism>